<reference evidence="2" key="1">
    <citation type="submission" date="2019-08" db="EMBL/GenBank/DDBJ databases">
        <authorList>
            <person name="Kucharzyk K."/>
            <person name="Murdoch R.W."/>
            <person name="Higgins S."/>
            <person name="Loffler F."/>
        </authorList>
    </citation>
    <scope>NUCLEOTIDE SEQUENCE</scope>
</reference>
<proteinExistence type="predicted"/>
<gene>
    <name evidence="2" type="ORF">SDC9_132956</name>
</gene>
<organism evidence="2">
    <name type="scientific">bioreactor metagenome</name>
    <dbReference type="NCBI Taxonomy" id="1076179"/>
    <lineage>
        <taxon>unclassified sequences</taxon>
        <taxon>metagenomes</taxon>
        <taxon>ecological metagenomes</taxon>
    </lineage>
</organism>
<sequence>MHKYFNPYGTPYDAYINYMNVLSDFMLRLSQHTFLSTVPETASAAEPTKEDKKKVVKLTVGKKTTAKKTTAKKATEKKAATKKTTEKKTSKASSTKITVKKAAPRKKTKPESEE</sequence>
<feature type="region of interest" description="Disordered" evidence="1">
    <location>
        <begin position="64"/>
        <end position="114"/>
    </location>
</feature>
<evidence type="ECO:0000313" key="2">
    <source>
        <dbReference type="EMBL" id="MPM85873.1"/>
    </source>
</evidence>
<feature type="compositionally biased region" description="Basic and acidic residues" evidence="1">
    <location>
        <begin position="73"/>
        <end position="89"/>
    </location>
</feature>
<name>A0A645DAC7_9ZZZZ</name>
<dbReference type="AlphaFoldDB" id="A0A645DAC7"/>
<dbReference type="EMBL" id="VSSQ01034059">
    <property type="protein sequence ID" value="MPM85873.1"/>
    <property type="molecule type" value="Genomic_DNA"/>
</dbReference>
<protein>
    <submittedName>
        <fullName evidence="2">Uncharacterized protein</fullName>
    </submittedName>
</protein>
<comment type="caution">
    <text evidence="2">The sequence shown here is derived from an EMBL/GenBank/DDBJ whole genome shotgun (WGS) entry which is preliminary data.</text>
</comment>
<accession>A0A645DAC7</accession>
<feature type="compositionally biased region" description="Basic residues" evidence="1">
    <location>
        <begin position="98"/>
        <end position="108"/>
    </location>
</feature>
<evidence type="ECO:0000256" key="1">
    <source>
        <dbReference type="SAM" id="MobiDB-lite"/>
    </source>
</evidence>